<keyword evidence="13" id="KW-1185">Reference proteome</keyword>
<evidence type="ECO:0000256" key="1">
    <source>
        <dbReference type="ARBA" id="ARBA00004409"/>
    </source>
</evidence>
<evidence type="ECO:0000256" key="11">
    <source>
        <dbReference type="SAM" id="Phobius"/>
    </source>
</evidence>
<dbReference type="PANTHER" id="PTHR21094:SF2">
    <property type="entry name" value="GOLGI SNAP RECEPTOR COMPLEX MEMBER 1"/>
    <property type="match status" value="1"/>
</dbReference>
<keyword evidence="3 9" id="KW-0813">Transport</keyword>
<dbReference type="FunCoup" id="A0A316VA67">
    <property type="interactions" value="389"/>
</dbReference>
<dbReference type="GO" id="GO:0005797">
    <property type="term" value="C:Golgi medial cisterna"/>
    <property type="evidence" value="ECO:0007669"/>
    <property type="project" value="TreeGrafter"/>
</dbReference>
<dbReference type="GO" id="GO:0000139">
    <property type="term" value="C:Golgi membrane"/>
    <property type="evidence" value="ECO:0007669"/>
    <property type="project" value="UniProtKB-SubCell"/>
</dbReference>
<comment type="similarity">
    <text evidence="2 9">Belongs to the GOSR1 family.</text>
</comment>
<protein>
    <recommendedName>
        <fullName evidence="9">Golgi SNAP receptor complex member 1</fullName>
    </recommendedName>
</protein>
<evidence type="ECO:0000256" key="10">
    <source>
        <dbReference type="SAM" id="MobiDB-lite"/>
    </source>
</evidence>
<evidence type="ECO:0000256" key="7">
    <source>
        <dbReference type="ARBA" id="ARBA00023034"/>
    </source>
</evidence>
<dbReference type="Pfam" id="PF12352">
    <property type="entry name" value="V-SNARE_C"/>
    <property type="match status" value="1"/>
</dbReference>
<feature type="compositionally biased region" description="Basic and acidic residues" evidence="10">
    <location>
        <begin position="45"/>
        <end position="59"/>
    </location>
</feature>
<evidence type="ECO:0000256" key="2">
    <source>
        <dbReference type="ARBA" id="ARBA00008473"/>
    </source>
</evidence>
<dbReference type="EMBL" id="KZ819605">
    <property type="protein sequence ID" value="PWN33063.1"/>
    <property type="molecule type" value="Genomic_DNA"/>
</dbReference>
<keyword evidence="5 9" id="KW-0653">Protein transport</keyword>
<keyword evidence="9" id="KW-0931">ER-Golgi transport</keyword>
<name>A0A316VA67_9BASI</name>
<evidence type="ECO:0000256" key="4">
    <source>
        <dbReference type="ARBA" id="ARBA00022692"/>
    </source>
</evidence>
<evidence type="ECO:0000313" key="13">
    <source>
        <dbReference type="Proteomes" id="UP000245771"/>
    </source>
</evidence>
<dbReference type="GO" id="GO:0005801">
    <property type="term" value="C:cis-Golgi network"/>
    <property type="evidence" value="ECO:0007669"/>
    <property type="project" value="InterPro"/>
</dbReference>
<reference evidence="12 13" key="1">
    <citation type="journal article" date="2018" name="Mol. Biol. Evol.">
        <title>Broad Genomic Sampling Reveals a Smut Pathogenic Ancestry of the Fungal Clade Ustilaginomycotina.</title>
        <authorList>
            <person name="Kijpornyongpan T."/>
            <person name="Mondo S.J."/>
            <person name="Barry K."/>
            <person name="Sandor L."/>
            <person name="Lee J."/>
            <person name="Lipzen A."/>
            <person name="Pangilinan J."/>
            <person name="LaButti K."/>
            <person name="Hainaut M."/>
            <person name="Henrissat B."/>
            <person name="Grigoriev I.V."/>
            <person name="Spatafora J.W."/>
            <person name="Aime M.C."/>
        </authorList>
    </citation>
    <scope>NUCLEOTIDE SEQUENCE [LARGE SCALE GENOMIC DNA]</scope>
    <source>
        <strain evidence="12 13">MCA 3882</strain>
    </source>
</reference>
<dbReference type="GO" id="GO:0048219">
    <property type="term" value="P:inter-Golgi cisterna vesicle-mediated transport"/>
    <property type="evidence" value="ECO:0007669"/>
    <property type="project" value="TreeGrafter"/>
</dbReference>
<evidence type="ECO:0000256" key="9">
    <source>
        <dbReference type="PIRNR" id="PIRNR027109"/>
    </source>
</evidence>
<dbReference type="OrthoDB" id="422156at2759"/>
<evidence type="ECO:0000256" key="3">
    <source>
        <dbReference type="ARBA" id="ARBA00022448"/>
    </source>
</evidence>
<evidence type="ECO:0000256" key="8">
    <source>
        <dbReference type="ARBA" id="ARBA00023136"/>
    </source>
</evidence>
<organism evidence="12 13">
    <name type="scientific">Meira miltonrushii</name>
    <dbReference type="NCBI Taxonomy" id="1280837"/>
    <lineage>
        <taxon>Eukaryota</taxon>
        <taxon>Fungi</taxon>
        <taxon>Dikarya</taxon>
        <taxon>Basidiomycota</taxon>
        <taxon>Ustilaginomycotina</taxon>
        <taxon>Exobasidiomycetes</taxon>
        <taxon>Exobasidiales</taxon>
        <taxon>Brachybasidiaceae</taxon>
        <taxon>Meira</taxon>
    </lineage>
</organism>
<comment type="subunit">
    <text evidence="9">Component of several multiprotein Golgi SNARE complexes.</text>
</comment>
<dbReference type="STRING" id="1280837.A0A316VA67"/>
<dbReference type="InParanoid" id="A0A316VA67"/>
<dbReference type="PANTHER" id="PTHR21094">
    <property type="entry name" value="GOS-28 SNARE- RELATED"/>
    <property type="match status" value="1"/>
</dbReference>
<keyword evidence="6 11" id="KW-1133">Transmembrane helix</keyword>
<dbReference type="GO" id="GO:0006888">
    <property type="term" value="P:endoplasmic reticulum to Golgi vesicle-mediated transport"/>
    <property type="evidence" value="ECO:0007669"/>
    <property type="project" value="InterPro"/>
</dbReference>
<evidence type="ECO:0000256" key="6">
    <source>
        <dbReference type="ARBA" id="ARBA00022989"/>
    </source>
</evidence>
<dbReference type="PIRSF" id="PIRSF027109">
    <property type="entry name" value="Golgi_SNARE"/>
    <property type="match status" value="1"/>
</dbReference>
<sequence length="240" mass="27035">MSWEVTRRGIRNLEVRLDAALNQYSRIAANIAGAGQANGAWPGKATEEGRRNGVKSEGEDHIQMEQEIERLLAELSSSVDSLSNSLNDPIVQASASQQHTLQRHREVLLDFERDYRRSKTNVKQARDRRDLLGSVKIDIESYKARQGSDADALLAERSRLDNSHQMIDGTLDQAYATRADLGQQRSTLVDMTSRLTNTASQIPGLNNLIRLIHRRRQRDRVIMGVVIGTCTVLILMYLTR</sequence>
<dbReference type="AlphaFoldDB" id="A0A316VA67"/>
<gene>
    <name evidence="12" type="ORF">FA14DRAFT_162206</name>
</gene>
<feature type="transmembrane region" description="Helical" evidence="11">
    <location>
        <begin position="221"/>
        <end position="239"/>
    </location>
</feature>
<keyword evidence="7 9" id="KW-0333">Golgi apparatus</keyword>
<dbReference type="GO" id="GO:0015031">
    <property type="term" value="P:protein transport"/>
    <property type="evidence" value="ECO:0007669"/>
    <property type="project" value="UniProtKB-KW"/>
</dbReference>
<comment type="subcellular location">
    <subcellularLocation>
        <location evidence="1">Golgi apparatus membrane</location>
        <topology evidence="1">Single-pass type IV membrane protein</topology>
    </subcellularLocation>
</comment>
<dbReference type="GO" id="GO:0005484">
    <property type="term" value="F:SNAP receptor activity"/>
    <property type="evidence" value="ECO:0007669"/>
    <property type="project" value="TreeGrafter"/>
</dbReference>
<keyword evidence="8 9" id="KW-0472">Membrane</keyword>
<dbReference type="GO" id="GO:0031201">
    <property type="term" value="C:SNARE complex"/>
    <property type="evidence" value="ECO:0007669"/>
    <property type="project" value="TreeGrafter"/>
</dbReference>
<dbReference type="GeneID" id="37021257"/>
<dbReference type="GO" id="GO:0006906">
    <property type="term" value="P:vesicle fusion"/>
    <property type="evidence" value="ECO:0007669"/>
    <property type="project" value="TreeGrafter"/>
</dbReference>
<dbReference type="RefSeq" id="XP_025353365.1">
    <property type="nucleotide sequence ID" value="XM_025499476.1"/>
</dbReference>
<proteinExistence type="inferred from homology"/>
<comment type="function">
    <text evidence="9">Involved in transport from the ER to the Golgi apparatus as well as in intra-Golgi transport. It belongs to a super-family of proteins called t-SNAREs or soluble NSF (N-ethylmaleimide-sensitive factor) attachment protein receptor.</text>
</comment>
<dbReference type="Proteomes" id="UP000245771">
    <property type="component" value="Unassembled WGS sequence"/>
</dbReference>
<dbReference type="InterPro" id="IPR023601">
    <property type="entry name" value="Golgi_SNAP_su1"/>
</dbReference>
<evidence type="ECO:0000256" key="5">
    <source>
        <dbReference type="ARBA" id="ARBA00022927"/>
    </source>
</evidence>
<accession>A0A316VA67</accession>
<evidence type="ECO:0000313" key="12">
    <source>
        <dbReference type="EMBL" id="PWN33063.1"/>
    </source>
</evidence>
<feature type="region of interest" description="Disordered" evidence="10">
    <location>
        <begin position="36"/>
        <end position="59"/>
    </location>
</feature>
<keyword evidence="4 11" id="KW-0812">Transmembrane</keyword>